<feature type="transmembrane region" description="Helical" evidence="7">
    <location>
        <begin position="305"/>
        <end position="325"/>
    </location>
</feature>
<feature type="transmembrane region" description="Helical" evidence="7">
    <location>
        <begin position="251"/>
        <end position="269"/>
    </location>
</feature>
<gene>
    <name evidence="9" type="ORF">JCM9152_3723</name>
</gene>
<dbReference type="GO" id="GO:0022857">
    <property type="term" value="F:transmembrane transporter activity"/>
    <property type="evidence" value="ECO:0007669"/>
    <property type="project" value="InterPro"/>
</dbReference>
<protein>
    <submittedName>
        <fullName evidence="9">Sucrose permease</fullName>
    </submittedName>
</protein>
<dbReference type="PANTHER" id="PTHR23514:SF3">
    <property type="entry name" value="BYPASS OF STOP CODON PROTEIN 6"/>
    <property type="match status" value="1"/>
</dbReference>
<feature type="transmembrane region" description="Helical" evidence="7">
    <location>
        <begin position="276"/>
        <end position="299"/>
    </location>
</feature>
<evidence type="ECO:0000256" key="4">
    <source>
        <dbReference type="ARBA" id="ARBA00022692"/>
    </source>
</evidence>
<dbReference type="InterPro" id="IPR051788">
    <property type="entry name" value="MFS_Transporter"/>
</dbReference>
<feature type="transmembrane region" description="Helical" evidence="7">
    <location>
        <begin position="140"/>
        <end position="159"/>
    </location>
</feature>
<feature type="domain" description="Major facilitator superfamily (MFS) profile" evidence="8">
    <location>
        <begin position="12"/>
        <end position="407"/>
    </location>
</feature>
<keyword evidence="4 7" id="KW-0812">Transmembrane</keyword>
<dbReference type="STRING" id="1236971.JCM9152_3723"/>
<evidence type="ECO:0000256" key="3">
    <source>
        <dbReference type="ARBA" id="ARBA00022448"/>
    </source>
</evidence>
<feature type="transmembrane region" description="Helical" evidence="7">
    <location>
        <begin position="9"/>
        <end position="26"/>
    </location>
</feature>
<evidence type="ECO:0000256" key="1">
    <source>
        <dbReference type="ARBA" id="ARBA00004651"/>
    </source>
</evidence>
<evidence type="ECO:0000256" key="5">
    <source>
        <dbReference type="ARBA" id="ARBA00022989"/>
    </source>
</evidence>
<feature type="transmembrane region" description="Helical" evidence="7">
    <location>
        <begin position="171"/>
        <end position="193"/>
    </location>
</feature>
<evidence type="ECO:0000256" key="7">
    <source>
        <dbReference type="SAM" id="Phobius"/>
    </source>
</evidence>
<name>W4QJA2_9BACI</name>
<comment type="caution">
    <text evidence="9">The sequence shown here is derived from an EMBL/GenBank/DDBJ whole genome shotgun (WGS) entry which is preliminary data.</text>
</comment>
<keyword evidence="5 7" id="KW-1133">Transmembrane helix</keyword>
<feature type="transmembrane region" description="Helical" evidence="7">
    <location>
        <begin position="337"/>
        <end position="359"/>
    </location>
</feature>
<dbReference type="PANTHER" id="PTHR23514">
    <property type="entry name" value="BYPASS OF STOP CODON PROTEIN 6"/>
    <property type="match status" value="1"/>
</dbReference>
<feature type="transmembrane region" description="Helical" evidence="7">
    <location>
        <begin position="80"/>
        <end position="101"/>
    </location>
</feature>
<proteinExistence type="inferred from homology"/>
<keyword evidence="3" id="KW-0813">Transport</keyword>
<evidence type="ECO:0000259" key="8">
    <source>
        <dbReference type="PROSITE" id="PS50850"/>
    </source>
</evidence>
<dbReference type="InterPro" id="IPR020846">
    <property type="entry name" value="MFS_dom"/>
</dbReference>
<dbReference type="Gene3D" id="1.20.1250.20">
    <property type="entry name" value="MFS general substrate transporter like domains"/>
    <property type="match status" value="2"/>
</dbReference>
<dbReference type="GO" id="GO:0005886">
    <property type="term" value="C:plasma membrane"/>
    <property type="evidence" value="ECO:0007669"/>
    <property type="project" value="UniProtKB-SubCell"/>
</dbReference>
<keyword evidence="6 7" id="KW-0472">Membrane</keyword>
<evidence type="ECO:0000256" key="2">
    <source>
        <dbReference type="ARBA" id="ARBA00008335"/>
    </source>
</evidence>
<reference evidence="9" key="1">
    <citation type="journal article" date="2014" name="Genome Announc.">
        <title>Draft Genome Sequences of Three Alkaliphilic Bacillus Strains, Bacillus wakoensis JCM 9140T, Bacillus akibai JCM 9157T, and Bacillus hemicellulosilyticus JCM 9152T.</title>
        <authorList>
            <person name="Yuki M."/>
            <person name="Oshima K."/>
            <person name="Suda W."/>
            <person name="Oshida Y."/>
            <person name="Kitamura K."/>
            <person name="Iida T."/>
            <person name="Hattori M."/>
            <person name="Ohkuma M."/>
        </authorList>
    </citation>
    <scope>NUCLEOTIDE SEQUENCE [LARGE SCALE GENOMIC DNA]</scope>
    <source>
        <strain evidence="9">JCM 9152</strain>
    </source>
</reference>
<evidence type="ECO:0000313" key="9">
    <source>
        <dbReference type="EMBL" id="GAE32200.1"/>
    </source>
</evidence>
<sequence>MNLSFKKNYYILVTVVFVGFLLFGISENVRGPAIPQIQSDFQIGEAQLGLLLALNSLGFLLACMYTSILANKIGIKATTIISFIAMALSGVCLFASTSFPYLTASFFFLYVGNGMLEIALAIIAAQIFKNHTGTMMNLSHFFYGLGSTIAPIMAASLMGWEFGGGELGWRFMYMIVLSLTILPIIPTIIARFSKEEDEGGEEKTSFKKLMKDRIAWTIVILLTFGVTAELATASWLVNYYVHVFQWTIEDASKILSLFFFFFMLARLFLGPVTDKIGYIHSILLFSLFSSVCGIIGIALGNEGAIVIALAGAGIAPIYPTVMALIAKRYAKGTGTAITFTVSLMGIGSVVINLFIGFFIEAINAIADRYELLMGGNIGMQVGFAFIITTPVACVICSFILLRMFKKEGKVV</sequence>
<dbReference type="PROSITE" id="PS50850">
    <property type="entry name" value="MFS"/>
    <property type="match status" value="1"/>
</dbReference>
<dbReference type="Proteomes" id="UP000018895">
    <property type="component" value="Unassembled WGS sequence"/>
</dbReference>
<comment type="subcellular location">
    <subcellularLocation>
        <location evidence="1">Cell membrane</location>
        <topology evidence="1">Multi-pass membrane protein</topology>
    </subcellularLocation>
</comment>
<dbReference type="SUPFAM" id="SSF103473">
    <property type="entry name" value="MFS general substrate transporter"/>
    <property type="match status" value="1"/>
</dbReference>
<dbReference type="InterPro" id="IPR011701">
    <property type="entry name" value="MFS"/>
</dbReference>
<dbReference type="EMBL" id="BAUU01000031">
    <property type="protein sequence ID" value="GAE32200.1"/>
    <property type="molecule type" value="Genomic_DNA"/>
</dbReference>
<feature type="transmembrane region" description="Helical" evidence="7">
    <location>
        <begin position="214"/>
        <end position="239"/>
    </location>
</feature>
<feature type="transmembrane region" description="Helical" evidence="7">
    <location>
        <begin position="107"/>
        <end position="128"/>
    </location>
</feature>
<dbReference type="AlphaFoldDB" id="W4QJA2"/>
<evidence type="ECO:0000256" key="6">
    <source>
        <dbReference type="ARBA" id="ARBA00023136"/>
    </source>
</evidence>
<dbReference type="Pfam" id="PF07690">
    <property type="entry name" value="MFS_1"/>
    <property type="match status" value="1"/>
</dbReference>
<accession>W4QJA2</accession>
<keyword evidence="10" id="KW-1185">Reference proteome</keyword>
<dbReference type="InterPro" id="IPR036259">
    <property type="entry name" value="MFS_trans_sf"/>
</dbReference>
<dbReference type="RefSeq" id="WP_035346524.1">
    <property type="nucleotide sequence ID" value="NZ_BAUU01000031.1"/>
</dbReference>
<feature type="transmembrane region" description="Helical" evidence="7">
    <location>
        <begin position="46"/>
        <end position="68"/>
    </location>
</feature>
<comment type="similarity">
    <text evidence="2">Belongs to the major facilitator superfamily.</text>
</comment>
<organism evidence="9 10">
    <name type="scientific">Halalkalibacter hemicellulosilyticusJCM 9152</name>
    <dbReference type="NCBI Taxonomy" id="1236971"/>
    <lineage>
        <taxon>Bacteria</taxon>
        <taxon>Bacillati</taxon>
        <taxon>Bacillota</taxon>
        <taxon>Bacilli</taxon>
        <taxon>Bacillales</taxon>
        <taxon>Bacillaceae</taxon>
        <taxon>Halalkalibacter</taxon>
    </lineage>
</organism>
<evidence type="ECO:0000313" key="10">
    <source>
        <dbReference type="Proteomes" id="UP000018895"/>
    </source>
</evidence>
<feature type="transmembrane region" description="Helical" evidence="7">
    <location>
        <begin position="379"/>
        <end position="401"/>
    </location>
</feature>